<organism evidence="1 2">
    <name type="scientific">Brachionus plicatilis</name>
    <name type="common">Marine rotifer</name>
    <name type="synonym">Brachionus muelleri</name>
    <dbReference type="NCBI Taxonomy" id="10195"/>
    <lineage>
        <taxon>Eukaryota</taxon>
        <taxon>Metazoa</taxon>
        <taxon>Spiralia</taxon>
        <taxon>Gnathifera</taxon>
        <taxon>Rotifera</taxon>
        <taxon>Eurotatoria</taxon>
        <taxon>Monogononta</taxon>
        <taxon>Pseudotrocha</taxon>
        <taxon>Ploima</taxon>
        <taxon>Brachionidae</taxon>
        <taxon>Brachionus</taxon>
    </lineage>
</organism>
<proteinExistence type="predicted"/>
<evidence type="ECO:0000313" key="1">
    <source>
        <dbReference type="EMBL" id="RNA20521.1"/>
    </source>
</evidence>
<dbReference type="EMBL" id="REGN01003831">
    <property type="protein sequence ID" value="RNA20521.1"/>
    <property type="molecule type" value="Genomic_DNA"/>
</dbReference>
<reference evidence="1 2" key="1">
    <citation type="journal article" date="2018" name="Sci. Rep.">
        <title>Genomic signatures of local adaptation to the degree of environmental predictability in rotifers.</title>
        <authorList>
            <person name="Franch-Gras L."/>
            <person name="Hahn C."/>
            <person name="Garcia-Roger E.M."/>
            <person name="Carmona M.J."/>
            <person name="Serra M."/>
            <person name="Gomez A."/>
        </authorList>
    </citation>
    <scope>NUCLEOTIDE SEQUENCE [LARGE SCALE GENOMIC DNA]</scope>
    <source>
        <strain evidence="1">HYR1</strain>
    </source>
</reference>
<protein>
    <submittedName>
        <fullName evidence="1">Uncharacterized protein</fullName>
    </submittedName>
</protein>
<accession>A0A3M7RAQ5</accession>
<comment type="caution">
    <text evidence="1">The sequence shown here is derived from an EMBL/GenBank/DDBJ whole genome shotgun (WGS) entry which is preliminary data.</text>
</comment>
<keyword evidence="2" id="KW-1185">Reference proteome</keyword>
<evidence type="ECO:0000313" key="2">
    <source>
        <dbReference type="Proteomes" id="UP000276133"/>
    </source>
</evidence>
<name>A0A3M7RAQ5_BRAPC</name>
<dbReference type="AlphaFoldDB" id="A0A3M7RAQ5"/>
<gene>
    <name evidence="1" type="ORF">BpHYR1_001270</name>
</gene>
<sequence length="172" mass="19488">MDLPIQPNRKRGAPEKNKPALIIQPSDTVGGEVSINFLRFYNEIAFFFYKLVDDTKMRSHFFSFLPHFTTLENYDIFLVCYLSLITAFTFLQSKDKLISLYGLVATDSTYRVNISYFEICKTDEIFYNRTLYSNFYNPANDDDPQLGACNCGVGNDNGAENSHPVVNGAAGN</sequence>
<dbReference type="Proteomes" id="UP000276133">
    <property type="component" value="Unassembled WGS sequence"/>
</dbReference>